<dbReference type="InterPro" id="IPR014710">
    <property type="entry name" value="RmlC-like_jellyroll"/>
</dbReference>
<sequence length="170" mass="19489">MQATLTQEVLHNPHTGDKLIFLQDAASTGGTFLEVEAIYQPSKEFAPEHFHPFQQEEFTVLSGKLMTNINGTIREYTAGESFTIPAGTPHGMYNAGTEEARFRWKISPAFGTELFFKKVYQAANQPKQPGLADMLWIIKDFQKEIVFTKIPPRLQPFIFRFILPLLRKRR</sequence>
<comment type="caution">
    <text evidence="2">The sequence shown here is derived from an EMBL/GenBank/DDBJ whole genome shotgun (WGS) entry which is preliminary data.</text>
</comment>
<evidence type="ECO:0000313" key="3">
    <source>
        <dbReference type="Proteomes" id="UP001168528"/>
    </source>
</evidence>
<reference evidence="2" key="1">
    <citation type="submission" date="2023-07" db="EMBL/GenBank/DDBJ databases">
        <title>The genome sequence of Rhodocytophaga aerolata KACC 12507.</title>
        <authorList>
            <person name="Zhang X."/>
        </authorList>
    </citation>
    <scope>NUCLEOTIDE SEQUENCE</scope>
    <source>
        <strain evidence="2">KACC 12507</strain>
    </source>
</reference>
<dbReference type="PANTHER" id="PTHR36440">
    <property type="entry name" value="PUTATIVE (AFU_ORTHOLOGUE AFUA_8G07350)-RELATED"/>
    <property type="match status" value="1"/>
</dbReference>
<feature type="domain" description="Cupin type-2" evidence="1">
    <location>
        <begin position="38"/>
        <end position="102"/>
    </location>
</feature>
<dbReference type="PANTHER" id="PTHR36440:SF1">
    <property type="entry name" value="PUTATIVE (AFU_ORTHOLOGUE AFUA_8G07350)-RELATED"/>
    <property type="match status" value="1"/>
</dbReference>
<dbReference type="InterPro" id="IPR013096">
    <property type="entry name" value="Cupin_2"/>
</dbReference>
<proteinExistence type="predicted"/>
<dbReference type="Proteomes" id="UP001168528">
    <property type="component" value="Unassembled WGS sequence"/>
</dbReference>
<dbReference type="RefSeq" id="WP_302035538.1">
    <property type="nucleotide sequence ID" value="NZ_JAUKPO010000001.1"/>
</dbReference>
<gene>
    <name evidence="2" type="ORF">Q0590_00660</name>
</gene>
<keyword evidence="3" id="KW-1185">Reference proteome</keyword>
<dbReference type="SUPFAM" id="SSF51182">
    <property type="entry name" value="RmlC-like cupins"/>
    <property type="match status" value="1"/>
</dbReference>
<evidence type="ECO:0000313" key="2">
    <source>
        <dbReference type="EMBL" id="MDO1444735.1"/>
    </source>
</evidence>
<name>A0ABT8QY13_9BACT</name>
<dbReference type="InterPro" id="IPR011051">
    <property type="entry name" value="RmlC_Cupin_sf"/>
</dbReference>
<dbReference type="Pfam" id="PF07883">
    <property type="entry name" value="Cupin_2"/>
    <property type="match status" value="1"/>
</dbReference>
<dbReference type="EMBL" id="JAUKPO010000001">
    <property type="protein sequence ID" value="MDO1444735.1"/>
    <property type="molecule type" value="Genomic_DNA"/>
</dbReference>
<dbReference type="Gene3D" id="2.60.120.10">
    <property type="entry name" value="Jelly Rolls"/>
    <property type="match status" value="1"/>
</dbReference>
<accession>A0ABT8QY13</accession>
<evidence type="ECO:0000259" key="1">
    <source>
        <dbReference type="Pfam" id="PF07883"/>
    </source>
</evidence>
<protein>
    <submittedName>
        <fullName evidence="2">Cupin domain-containing protein</fullName>
    </submittedName>
</protein>
<organism evidence="2 3">
    <name type="scientific">Rhodocytophaga aerolata</name>
    <dbReference type="NCBI Taxonomy" id="455078"/>
    <lineage>
        <taxon>Bacteria</taxon>
        <taxon>Pseudomonadati</taxon>
        <taxon>Bacteroidota</taxon>
        <taxon>Cytophagia</taxon>
        <taxon>Cytophagales</taxon>
        <taxon>Rhodocytophagaceae</taxon>
        <taxon>Rhodocytophaga</taxon>
    </lineage>
</organism>
<dbReference type="InterPro" id="IPR053146">
    <property type="entry name" value="QDO-like"/>
</dbReference>